<dbReference type="PROSITE" id="PS01265">
    <property type="entry name" value="TPX"/>
    <property type="match status" value="1"/>
</dbReference>
<dbReference type="EMBL" id="BAABEY010000011">
    <property type="protein sequence ID" value="GAA4434648.1"/>
    <property type="molecule type" value="Genomic_DNA"/>
</dbReference>
<keyword evidence="2 6" id="KW-0049">Antioxidant</keyword>
<comment type="subunit">
    <text evidence="6">Homodimer.</text>
</comment>
<comment type="function">
    <text evidence="6">Thiol-specific peroxidase that catalyzes the reduction of hydrogen peroxide and organic hydroperoxides to water and alcohols, respectively. Plays a role in cell protection against oxidative stress by detoxifying peroxides.</text>
</comment>
<feature type="domain" description="Thioredoxin" evidence="7">
    <location>
        <begin position="54"/>
        <end position="201"/>
    </location>
</feature>
<keyword evidence="9" id="KW-1185">Reference proteome</keyword>
<name>A0ABP8LSX3_9BACT</name>
<dbReference type="InterPro" id="IPR013766">
    <property type="entry name" value="Thioredoxin_domain"/>
</dbReference>
<comment type="similarity">
    <text evidence="6">Belongs to the peroxiredoxin family. Tpx subfamily.</text>
</comment>
<dbReference type="PANTHER" id="PTHR43110:SF1">
    <property type="entry name" value="THIOL PEROXIDASE"/>
    <property type="match status" value="1"/>
</dbReference>
<keyword evidence="4 6" id="KW-1015">Disulfide bond</keyword>
<organism evidence="8 9">
    <name type="scientific">Ravibacter arvi</name>
    <dbReference type="NCBI Taxonomy" id="2051041"/>
    <lineage>
        <taxon>Bacteria</taxon>
        <taxon>Pseudomonadati</taxon>
        <taxon>Bacteroidota</taxon>
        <taxon>Cytophagia</taxon>
        <taxon>Cytophagales</taxon>
        <taxon>Spirosomataceae</taxon>
        <taxon>Ravibacter</taxon>
    </lineage>
</organism>
<feature type="disulfide bond" description="Redox-active" evidence="6">
    <location>
        <begin position="96"/>
        <end position="130"/>
    </location>
</feature>
<keyword evidence="1 6" id="KW-0575">Peroxidase</keyword>
<reference evidence="9" key="1">
    <citation type="journal article" date="2019" name="Int. J. Syst. Evol. Microbiol.">
        <title>The Global Catalogue of Microorganisms (GCM) 10K type strain sequencing project: providing services to taxonomists for standard genome sequencing and annotation.</title>
        <authorList>
            <consortium name="The Broad Institute Genomics Platform"/>
            <consortium name="The Broad Institute Genome Sequencing Center for Infectious Disease"/>
            <person name="Wu L."/>
            <person name="Ma J."/>
        </authorList>
    </citation>
    <scope>NUCLEOTIDE SEQUENCE [LARGE SCALE GENOMIC DNA]</scope>
    <source>
        <strain evidence="9">JCM 31920</strain>
    </source>
</reference>
<evidence type="ECO:0000256" key="1">
    <source>
        <dbReference type="ARBA" id="ARBA00022559"/>
    </source>
</evidence>
<gene>
    <name evidence="6 8" type="primary">tpx</name>
    <name evidence="8" type="ORF">GCM10023091_09910</name>
</gene>
<dbReference type="GO" id="GO:0004601">
    <property type="term" value="F:peroxidase activity"/>
    <property type="evidence" value="ECO:0007669"/>
    <property type="project" value="UniProtKB-KW"/>
</dbReference>
<dbReference type="Pfam" id="PF08534">
    <property type="entry name" value="Redoxin"/>
    <property type="match status" value="1"/>
</dbReference>
<evidence type="ECO:0000256" key="4">
    <source>
        <dbReference type="ARBA" id="ARBA00023157"/>
    </source>
</evidence>
<dbReference type="SUPFAM" id="SSF52833">
    <property type="entry name" value="Thioredoxin-like"/>
    <property type="match status" value="1"/>
</dbReference>
<dbReference type="InterPro" id="IPR013740">
    <property type="entry name" value="Redoxin"/>
</dbReference>
<evidence type="ECO:0000256" key="6">
    <source>
        <dbReference type="HAMAP-Rule" id="MF_00269"/>
    </source>
</evidence>
<dbReference type="CDD" id="cd03014">
    <property type="entry name" value="PRX_Atyp2cys"/>
    <property type="match status" value="1"/>
</dbReference>
<comment type="caution">
    <text evidence="8">The sequence shown here is derived from an EMBL/GenBank/DDBJ whole genome shotgun (WGS) entry which is preliminary data.</text>
</comment>
<keyword evidence="3 6" id="KW-0560">Oxidoreductase</keyword>
<evidence type="ECO:0000256" key="3">
    <source>
        <dbReference type="ARBA" id="ARBA00023002"/>
    </source>
</evidence>
<evidence type="ECO:0000313" key="9">
    <source>
        <dbReference type="Proteomes" id="UP001501508"/>
    </source>
</evidence>
<comment type="catalytic activity">
    <reaction evidence="6">
        <text>a hydroperoxide + [thioredoxin]-dithiol = an alcohol + [thioredoxin]-disulfide + H2O</text>
        <dbReference type="Rhea" id="RHEA:62620"/>
        <dbReference type="Rhea" id="RHEA-COMP:10698"/>
        <dbReference type="Rhea" id="RHEA-COMP:10700"/>
        <dbReference type="ChEBI" id="CHEBI:15377"/>
        <dbReference type="ChEBI" id="CHEBI:29950"/>
        <dbReference type="ChEBI" id="CHEBI:30879"/>
        <dbReference type="ChEBI" id="CHEBI:35924"/>
        <dbReference type="ChEBI" id="CHEBI:50058"/>
        <dbReference type="EC" id="1.11.1.24"/>
    </reaction>
</comment>
<dbReference type="InterPro" id="IPR018219">
    <property type="entry name" value="Tpx_CS"/>
</dbReference>
<dbReference type="NCBIfam" id="NF001808">
    <property type="entry name" value="PRK00522.1"/>
    <property type="match status" value="1"/>
</dbReference>
<evidence type="ECO:0000259" key="7">
    <source>
        <dbReference type="PROSITE" id="PS51352"/>
    </source>
</evidence>
<sequence length="201" mass="21352">MAHLVSSEPKEAQLFSLSSELSFFSIHFLNITKSKPMSSITLKGNPVNTVGTLPGKGSKAPGFTLTAADLSEKTDADFAGKKLILNIFPSIDTGVCATSVRKFNQEASGLANTVVLCISNDLPFALGRFCGAEGLDQVIPLSAFRSSFGDDYGVKIADSPLKNLLSRSVVVLNEEGTVVYTEQVPETTQEPDYTAALASLK</sequence>
<dbReference type="InterPro" id="IPR036249">
    <property type="entry name" value="Thioredoxin-like_sf"/>
</dbReference>
<dbReference type="PANTHER" id="PTHR43110">
    <property type="entry name" value="THIOL PEROXIDASE"/>
    <property type="match status" value="1"/>
</dbReference>
<keyword evidence="5 6" id="KW-0676">Redox-active center</keyword>
<feature type="active site" description="Cysteine sulfenic acid (-SOH) intermediate" evidence="6">
    <location>
        <position position="96"/>
    </location>
</feature>
<dbReference type="PROSITE" id="PS51352">
    <property type="entry name" value="THIOREDOXIN_2"/>
    <property type="match status" value="1"/>
</dbReference>
<dbReference type="InterPro" id="IPR050455">
    <property type="entry name" value="Tpx_Peroxidase_subfamily"/>
</dbReference>
<dbReference type="HAMAP" id="MF_00269">
    <property type="entry name" value="Tpx"/>
    <property type="match status" value="1"/>
</dbReference>
<dbReference type="Proteomes" id="UP001501508">
    <property type="component" value="Unassembled WGS sequence"/>
</dbReference>
<evidence type="ECO:0000256" key="5">
    <source>
        <dbReference type="ARBA" id="ARBA00023284"/>
    </source>
</evidence>
<dbReference type="Gene3D" id="3.40.30.10">
    <property type="entry name" value="Glutaredoxin"/>
    <property type="match status" value="1"/>
</dbReference>
<proteinExistence type="inferred from homology"/>
<evidence type="ECO:0000313" key="8">
    <source>
        <dbReference type="EMBL" id="GAA4434648.1"/>
    </source>
</evidence>
<evidence type="ECO:0000256" key="2">
    <source>
        <dbReference type="ARBA" id="ARBA00022862"/>
    </source>
</evidence>
<dbReference type="InterPro" id="IPR002065">
    <property type="entry name" value="TPX"/>
</dbReference>
<comment type="miscellaneous">
    <text evidence="6">The active site is a conserved redox-active cysteine residue, the peroxidatic cysteine (C(P)), which makes the nucleophilic attack on the peroxide substrate. The peroxide oxidizes the C(P)-SH to cysteine sulfenic acid (C(P)-SOH), which then reacts with another cysteine residue, the resolving cysteine (C(R)), to form a disulfide bridge. The disulfide is subsequently reduced by an appropriate electron donor to complete the catalytic cycle. In this atypical 2-Cys peroxiredoxin, C(R) is present in the same subunit to form an intramolecular disulfide. The disulfide is subsequently reduced by thioredoxin.</text>
</comment>
<protein>
    <recommendedName>
        <fullName evidence="6">Thiol peroxidase</fullName>
        <shortName evidence="6">Tpx</shortName>
        <ecNumber evidence="6">1.11.1.24</ecNumber>
    </recommendedName>
    <alternativeName>
        <fullName evidence="6">Peroxiredoxin tpx</fullName>
        <shortName evidence="6">Prx</shortName>
    </alternativeName>
    <alternativeName>
        <fullName evidence="6">Thioredoxin peroxidase</fullName>
    </alternativeName>
    <alternativeName>
        <fullName evidence="6">Thioredoxin-dependent peroxiredoxin</fullName>
    </alternativeName>
</protein>
<dbReference type="EC" id="1.11.1.24" evidence="6"/>
<accession>A0ABP8LSX3</accession>